<accession>A0A974NS11</accession>
<proteinExistence type="predicted"/>
<feature type="region of interest" description="Disordered" evidence="1">
    <location>
        <begin position="93"/>
        <end position="207"/>
    </location>
</feature>
<dbReference type="AlphaFoldDB" id="A0A974NS11"/>
<feature type="compositionally biased region" description="Polar residues" evidence="1">
    <location>
        <begin position="287"/>
        <end position="301"/>
    </location>
</feature>
<dbReference type="RefSeq" id="WP_169732071.1">
    <property type="nucleotide sequence ID" value="NZ_CP068053.1"/>
</dbReference>
<feature type="compositionally biased region" description="Polar residues" evidence="1">
    <location>
        <begin position="236"/>
        <end position="250"/>
    </location>
</feature>
<feature type="compositionally biased region" description="Basic and acidic residues" evidence="1">
    <location>
        <begin position="181"/>
        <end position="207"/>
    </location>
</feature>
<evidence type="ECO:0000313" key="3">
    <source>
        <dbReference type="Proteomes" id="UP000595254"/>
    </source>
</evidence>
<sequence length="315" mass="36978">MFSTKFFNEIQFIFWKQASTRQGKIRNQPLAIRPAGRSGKPRDLSDRKQLPRDQLDKQKSTFLAAHPEEYELHIGTMDQETFQNYRKNYGKNAVEKASTDERPLMNRKAEGPTANQDSLVQLDDVRRRRETGGISNAPLAERPLLQDYSSEVAASSDREREETRAYFENRMNARHARPKNRSSDEQLNDEQRKQPTERRTVELSTDREVSQDIINRERLNVNENRRNINDRVNRRTISNETTEQTLNNVKETSHKTTKINRTIQENNTERESLTRNVTNRSEHTMRENTSNQVNRDQVNTTIDRESSNSTDRERE</sequence>
<feature type="region of interest" description="Disordered" evidence="1">
    <location>
        <begin position="225"/>
        <end position="315"/>
    </location>
</feature>
<evidence type="ECO:0000313" key="2">
    <source>
        <dbReference type="EMBL" id="QQT02821.1"/>
    </source>
</evidence>
<feature type="compositionally biased region" description="Basic and acidic residues" evidence="1">
    <location>
        <begin position="302"/>
        <end position="315"/>
    </location>
</feature>
<keyword evidence="3" id="KW-1185">Reference proteome</keyword>
<dbReference type="Proteomes" id="UP000595254">
    <property type="component" value="Chromosome"/>
</dbReference>
<gene>
    <name evidence="2" type="ORF">I6J18_18325</name>
</gene>
<reference evidence="2 3" key="1">
    <citation type="submission" date="2021-01" db="EMBL/GenBank/DDBJ databases">
        <title>FDA dAtabase for Regulatory Grade micrObial Sequences (FDA-ARGOS): Supporting development and validation of Infectious Disease Dx tests.</title>
        <authorList>
            <person name="Nelson B."/>
            <person name="Plummer A."/>
            <person name="Tallon L."/>
            <person name="Sadzewicz L."/>
            <person name="Zhao X."/>
            <person name="Boylan J."/>
            <person name="Ott S."/>
            <person name="Bowen H."/>
            <person name="Vavikolanu K."/>
            <person name="Mehta A."/>
            <person name="Aluvathingal J."/>
            <person name="Nadendla S."/>
            <person name="Myers T."/>
            <person name="Yan Y."/>
            <person name="Sichtig H."/>
        </authorList>
    </citation>
    <scope>NUCLEOTIDE SEQUENCE [LARGE SCALE GENOMIC DNA]</scope>
    <source>
        <strain evidence="2 3">FDAARGOS_1161</strain>
    </source>
</reference>
<name>A0A974NS11_PERPY</name>
<dbReference type="KEGG" id="ppsr:I6J18_18325"/>
<dbReference type="EMBL" id="CP068053">
    <property type="protein sequence ID" value="QQT02821.1"/>
    <property type="molecule type" value="Genomic_DNA"/>
</dbReference>
<feature type="compositionally biased region" description="Basic and acidic residues" evidence="1">
    <location>
        <begin position="40"/>
        <end position="58"/>
    </location>
</feature>
<feature type="compositionally biased region" description="Basic and acidic residues" evidence="1">
    <location>
        <begin position="156"/>
        <end position="167"/>
    </location>
</feature>
<feature type="region of interest" description="Disordered" evidence="1">
    <location>
        <begin position="24"/>
        <end position="58"/>
    </location>
</feature>
<protein>
    <submittedName>
        <fullName evidence="2">Uncharacterized protein</fullName>
    </submittedName>
</protein>
<evidence type="ECO:0000256" key="1">
    <source>
        <dbReference type="SAM" id="MobiDB-lite"/>
    </source>
</evidence>
<feature type="compositionally biased region" description="Basic and acidic residues" evidence="1">
    <location>
        <begin position="93"/>
        <end position="110"/>
    </location>
</feature>
<organism evidence="2 3">
    <name type="scientific">Peribacillus psychrosaccharolyticus</name>
    <name type="common">Bacillus psychrosaccharolyticus</name>
    <dbReference type="NCBI Taxonomy" id="1407"/>
    <lineage>
        <taxon>Bacteria</taxon>
        <taxon>Bacillati</taxon>
        <taxon>Bacillota</taxon>
        <taxon>Bacilli</taxon>
        <taxon>Bacillales</taxon>
        <taxon>Bacillaceae</taxon>
        <taxon>Peribacillus</taxon>
    </lineage>
</organism>